<organism evidence="6 7">
    <name type="scientific">Auraticoccus cholistanensis</name>
    <dbReference type="NCBI Taxonomy" id="2656650"/>
    <lineage>
        <taxon>Bacteria</taxon>
        <taxon>Bacillati</taxon>
        <taxon>Actinomycetota</taxon>
        <taxon>Actinomycetes</taxon>
        <taxon>Propionibacteriales</taxon>
        <taxon>Propionibacteriaceae</taxon>
        <taxon>Auraticoccus</taxon>
    </lineage>
</organism>
<reference evidence="6 7" key="1">
    <citation type="submission" date="2019-12" db="EMBL/GenBank/DDBJ databases">
        <title>Auraticoccus cholistani sp. nov., an actinomycete isolated from soil of Cholistan desert.</title>
        <authorList>
            <person name="Cheema M.T."/>
        </authorList>
    </citation>
    <scope>NUCLEOTIDE SEQUENCE [LARGE SCALE GENOMIC DNA]</scope>
    <source>
        <strain evidence="6 7">F435</strain>
    </source>
</reference>
<protein>
    <submittedName>
        <fullName evidence="6">Helix-turn-helix domain-containing protein</fullName>
    </submittedName>
</protein>
<dbReference type="Proteomes" id="UP000435304">
    <property type="component" value="Unassembled WGS sequence"/>
</dbReference>
<evidence type="ECO:0000256" key="1">
    <source>
        <dbReference type="ARBA" id="ARBA00023015"/>
    </source>
</evidence>
<dbReference type="InterPro" id="IPR011991">
    <property type="entry name" value="ArsR-like_HTH"/>
</dbReference>
<dbReference type="PANTHER" id="PTHR33154">
    <property type="entry name" value="TRANSCRIPTIONAL REGULATOR, ARSR FAMILY"/>
    <property type="match status" value="1"/>
</dbReference>
<dbReference type="InterPro" id="IPR051081">
    <property type="entry name" value="HTH_MetalResp_TranReg"/>
</dbReference>
<evidence type="ECO:0000256" key="2">
    <source>
        <dbReference type="ARBA" id="ARBA00023125"/>
    </source>
</evidence>
<dbReference type="RefSeq" id="WP_156611780.1">
    <property type="nucleotide sequence ID" value="NZ_WPCU01000010.1"/>
</dbReference>
<keyword evidence="1" id="KW-0805">Transcription regulation</keyword>
<evidence type="ECO:0000313" key="7">
    <source>
        <dbReference type="Proteomes" id="UP000435304"/>
    </source>
</evidence>
<gene>
    <name evidence="6" type="ORF">GC722_16110</name>
</gene>
<evidence type="ECO:0000259" key="5">
    <source>
        <dbReference type="SMART" id="SM00418"/>
    </source>
</evidence>
<dbReference type="SMART" id="SM00418">
    <property type="entry name" value="HTH_ARSR"/>
    <property type="match status" value="1"/>
</dbReference>
<dbReference type="GO" id="GO:0003677">
    <property type="term" value="F:DNA binding"/>
    <property type="evidence" value="ECO:0007669"/>
    <property type="project" value="UniProtKB-KW"/>
</dbReference>
<dbReference type="CDD" id="cd00090">
    <property type="entry name" value="HTH_ARSR"/>
    <property type="match status" value="1"/>
</dbReference>
<dbReference type="GO" id="GO:0003700">
    <property type="term" value="F:DNA-binding transcription factor activity"/>
    <property type="evidence" value="ECO:0007669"/>
    <property type="project" value="InterPro"/>
</dbReference>
<feature type="compositionally biased region" description="Basic and acidic residues" evidence="4">
    <location>
        <begin position="70"/>
        <end position="79"/>
    </location>
</feature>
<dbReference type="InterPro" id="IPR036388">
    <property type="entry name" value="WH-like_DNA-bd_sf"/>
</dbReference>
<dbReference type="PANTHER" id="PTHR33154:SF15">
    <property type="entry name" value="REGULATORY PROTEIN ARSR"/>
    <property type="match status" value="1"/>
</dbReference>
<dbReference type="Gene3D" id="1.10.10.10">
    <property type="entry name" value="Winged helix-like DNA-binding domain superfamily/Winged helix DNA-binding domain"/>
    <property type="match status" value="1"/>
</dbReference>
<evidence type="ECO:0000313" key="6">
    <source>
        <dbReference type="EMBL" id="MVA77528.1"/>
    </source>
</evidence>
<feature type="domain" description="HTH arsR-type" evidence="5">
    <location>
        <begin position="16"/>
        <end position="117"/>
    </location>
</feature>
<keyword evidence="3" id="KW-0804">Transcription</keyword>
<keyword evidence="7" id="KW-1185">Reference proteome</keyword>
<dbReference type="SUPFAM" id="SSF46785">
    <property type="entry name" value="Winged helix' DNA-binding domain"/>
    <property type="match status" value="1"/>
</dbReference>
<dbReference type="AlphaFoldDB" id="A0A6A9V1R1"/>
<keyword evidence="2" id="KW-0238">DNA-binding</keyword>
<accession>A0A6A9V1R1</accession>
<dbReference type="InterPro" id="IPR001845">
    <property type="entry name" value="HTH_ArsR_DNA-bd_dom"/>
</dbReference>
<proteinExistence type="predicted"/>
<evidence type="ECO:0000256" key="4">
    <source>
        <dbReference type="SAM" id="MobiDB-lite"/>
    </source>
</evidence>
<dbReference type="EMBL" id="WPCU01000010">
    <property type="protein sequence ID" value="MVA77528.1"/>
    <property type="molecule type" value="Genomic_DNA"/>
</dbReference>
<name>A0A6A9V1R1_9ACTN</name>
<dbReference type="Pfam" id="PF12840">
    <property type="entry name" value="HTH_20"/>
    <property type="match status" value="1"/>
</dbReference>
<sequence length="185" mass="20382">MDAGPLQDTLDVSDPALLRALGHPVRMRVLMEIGSTRTLTATEVARLTGLTPSAASHHLRFLERHGLIERAPGEGDQRTRPWRRSHRSLNLGRPDDPAQRSALELTVRAQLGILADDLTAGLPGEQDRSLLSTGTHRLRPEEVEELRTELLALAERWSRRSEANGPEVPRVRLALAVAPLDDPAD</sequence>
<evidence type="ECO:0000256" key="3">
    <source>
        <dbReference type="ARBA" id="ARBA00023163"/>
    </source>
</evidence>
<dbReference type="InterPro" id="IPR036390">
    <property type="entry name" value="WH_DNA-bd_sf"/>
</dbReference>
<comment type="caution">
    <text evidence="6">The sequence shown here is derived from an EMBL/GenBank/DDBJ whole genome shotgun (WGS) entry which is preliminary data.</text>
</comment>
<feature type="region of interest" description="Disordered" evidence="4">
    <location>
        <begin position="70"/>
        <end position="97"/>
    </location>
</feature>